<proteinExistence type="inferred from homology"/>
<accession>A0A2X2JDY4</accession>
<evidence type="ECO:0000313" key="11">
    <source>
        <dbReference type="Proteomes" id="UP000251241"/>
    </source>
</evidence>
<dbReference type="InterPro" id="IPR012932">
    <property type="entry name" value="VKOR"/>
</dbReference>
<dbReference type="Pfam" id="PF03412">
    <property type="entry name" value="Peptidase_C39"/>
    <property type="match status" value="1"/>
</dbReference>
<evidence type="ECO:0000313" key="10">
    <source>
        <dbReference type="EMBL" id="SPZ92078.1"/>
    </source>
</evidence>
<evidence type="ECO:0000256" key="3">
    <source>
        <dbReference type="ARBA" id="ARBA00022692"/>
    </source>
</evidence>
<dbReference type="GeneID" id="97182105"/>
<evidence type="ECO:0000256" key="6">
    <source>
        <dbReference type="ARBA" id="ARBA00023002"/>
    </source>
</evidence>
<keyword evidence="8" id="KW-1015">Disulfide bond</keyword>
<reference evidence="10 11" key="1">
    <citation type="submission" date="2018-06" db="EMBL/GenBank/DDBJ databases">
        <authorList>
            <consortium name="Pathogen Informatics"/>
            <person name="Doyle S."/>
        </authorList>
    </citation>
    <scope>NUCLEOTIDE SEQUENCE [LARGE SCALE GENOMIC DNA]</scope>
    <source>
        <strain evidence="10 11">NCTC11343</strain>
    </source>
</reference>
<keyword evidence="7" id="KW-0472">Membrane</keyword>
<evidence type="ECO:0000256" key="9">
    <source>
        <dbReference type="ARBA" id="ARBA00023284"/>
    </source>
</evidence>
<evidence type="ECO:0000256" key="8">
    <source>
        <dbReference type="ARBA" id="ARBA00023157"/>
    </source>
</evidence>
<name>A0A2X2JDY4_SPHMU</name>
<keyword evidence="3" id="KW-0812">Transmembrane</keyword>
<dbReference type="GO" id="GO:0008233">
    <property type="term" value="F:peptidase activity"/>
    <property type="evidence" value="ECO:0007669"/>
    <property type="project" value="InterPro"/>
</dbReference>
<dbReference type="Pfam" id="PF07884">
    <property type="entry name" value="VKOR"/>
    <property type="match status" value="1"/>
</dbReference>
<dbReference type="Pfam" id="PF13462">
    <property type="entry name" value="Thioredoxin_4"/>
    <property type="match status" value="1"/>
</dbReference>
<evidence type="ECO:0000256" key="5">
    <source>
        <dbReference type="ARBA" id="ARBA00022989"/>
    </source>
</evidence>
<dbReference type="Gene3D" id="1.20.1440.130">
    <property type="entry name" value="VKOR domain"/>
    <property type="match status" value="1"/>
</dbReference>
<sequence>MLRNFINTNVYENNLTLVCQHILNHYGIKNTFSGVSTLIDEHTEYPSLLSIIDTLSEYGIESAAIRKGDYNYNDFELPFICSIQQPYWPQACFTVVTKIDGDEINYLDPVQKIEVSASVNDFSNIDKDIVLLVDASTSKDELYYQKNRQIEKRTFFKKFVFLLILVIAWSFNIGYAVLSDVLSVSVFFVLFFLLNTIGSIVGFLLIWHDIDAHNPFLKQVCGGQAGSFNCDAVLKSKGASFIGLSWSVIGFSYFTTMILSQLLFGLTNILYLSYWALFSLLAVPYTLYSVYYQWKTVKQWCPLCLMVQGVLFLSAINSAVFIYFNGLNSLTIFPLMTLLIIGGGMLSLSSSLVPVFKGSKENQEHKRKWHQLRYSTDIFQILLQKQPNITLPVEGLGVQIGNLNADHEIIKVCNPYCGPCAKAHPELEELIRSNNNIKVRIIFTATGEENDIKTAPVRHLLAIQERDGDNKVSEALDDWYHSEIKDYTSFAERYPMNGELERQKHKIEAMRVWCDNMKIRVTPTFYINGHELPDSYRINDLKHILKNTT</sequence>
<dbReference type="Proteomes" id="UP000251241">
    <property type="component" value="Unassembled WGS sequence"/>
</dbReference>
<dbReference type="Gene3D" id="3.90.70.10">
    <property type="entry name" value="Cysteine proteinases"/>
    <property type="match status" value="1"/>
</dbReference>
<dbReference type="PROSITE" id="PS50990">
    <property type="entry name" value="PEPTIDASE_C39"/>
    <property type="match status" value="1"/>
</dbReference>
<dbReference type="AlphaFoldDB" id="A0A2X2JDY4"/>
<evidence type="ECO:0000256" key="4">
    <source>
        <dbReference type="ARBA" id="ARBA00022719"/>
    </source>
</evidence>
<evidence type="ECO:0000256" key="7">
    <source>
        <dbReference type="ARBA" id="ARBA00023136"/>
    </source>
</evidence>
<evidence type="ECO:0000256" key="2">
    <source>
        <dbReference type="ARBA" id="ARBA00006214"/>
    </source>
</evidence>
<dbReference type="CDD" id="cd12921">
    <property type="entry name" value="VKOR_4"/>
    <property type="match status" value="1"/>
</dbReference>
<dbReference type="GO" id="GO:0016020">
    <property type="term" value="C:membrane"/>
    <property type="evidence" value="ECO:0007669"/>
    <property type="project" value="UniProtKB-SubCell"/>
</dbReference>
<dbReference type="GO" id="GO:0048038">
    <property type="term" value="F:quinone binding"/>
    <property type="evidence" value="ECO:0007669"/>
    <property type="project" value="UniProtKB-KW"/>
</dbReference>
<dbReference type="GO" id="GO:0005524">
    <property type="term" value="F:ATP binding"/>
    <property type="evidence" value="ECO:0007669"/>
    <property type="project" value="InterPro"/>
</dbReference>
<dbReference type="Gene3D" id="3.40.30.10">
    <property type="entry name" value="Glutaredoxin"/>
    <property type="match status" value="1"/>
</dbReference>
<dbReference type="InterPro" id="IPR036249">
    <property type="entry name" value="Thioredoxin-like_sf"/>
</dbReference>
<dbReference type="InterPro" id="IPR012336">
    <property type="entry name" value="Thioredoxin-like_fold"/>
</dbReference>
<keyword evidence="4" id="KW-0874">Quinone</keyword>
<dbReference type="RefSeq" id="WP_112375668.1">
    <property type="nucleotide sequence ID" value="NZ_CP069793.1"/>
</dbReference>
<dbReference type="GO" id="GO:0016491">
    <property type="term" value="F:oxidoreductase activity"/>
    <property type="evidence" value="ECO:0007669"/>
    <property type="project" value="UniProtKB-KW"/>
</dbReference>
<keyword evidence="5" id="KW-1133">Transmembrane helix</keyword>
<comment type="subcellular location">
    <subcellularLocation>
        <location evidence="1">Membrane</location>
        <topology evidence="1">Multi-pass membrane protein</topology>
    </subcellularLocation>
</comment>
<keyword evidence="9" id="KW-0676">Redox-active center</keyword>
<dbReference type="GO" id="GO:0006508">
    <property type="term" value="P:proteolysis"/>
    <property type="evidence" value="ECO:0007669"/>
    <property type="project" value="InterPro"/>
</dbReference>
<organism evidence="10 11">
    <name type="scientific">Sphingobacterium multivorum</name>
    <dbReference type="NCBI Taxonomy" id="28454"/>
    <lineage>
        <taxon>Bacteria</taxon>
        <taxon>Pseudomonadati</taxon>
        <taxon>Bacteroidota</taxon>
        <taxon>Sphingobacteriia</taxon>
        <taxon>Sphingobacteriales</taxon>
        <taxon>Sphingobacteriaceae</taxon>
        <taxon>Sphingobacterium</taxon>
    </lineage>
</organism>
<keyword evidence="6" id="KW-0560">Oxidoreductase</keyword>
<protein>
    <submittedName>
        <fullName evidence="10">Predicted membrane protein</fullName>
    </submittedName>
</protein>
<gene>
    <name evidence="10" type="ORF">NCTC11343_04132</name>
</gene>
<dbReference type="InterPro" id="IPR005074">
    <property type="entry name" value="Peptidase_C39"/>
</dbReference>
<dbReference type="InterPro" id="IPR038354">
    <property type="entry name" value="VKOR_sf"/>
</dbReference>
<dbReference type="SUPFAM" id="SSF52833">
    <property type="entry name" value="Thioredoxin-like"/>
    <property type="match status" value="1"/>
</dbReference>
<evidence type="ECO:0000256" key="1">
    <source>
        <dbReference type="ARBA" id="ARBA00004141"/>
    </source>
</evidence>
<comment type="similarity">
    <text evidence="2">Belongs to the VKOR family.</text>
</comment>
<dbReference type="EMBL" id="UAUU01000011">
    <property type="protein sequence ID" value="SPZ92078.1"/>
    <property type="molecule type" value="Genomic_DNA"/>
</dbReference>